<protein>
    <submittedName>
        <fullName evidence="1">Uncharacterized protein</fullName>
    </submittedName>
</protein>
<gene>
    <name evidence="1" type="ORF">SAMN05444169_6385</name>
</gene>
<dbReference type="Proteomes" id="UP000190675">
    <property type="component" value="Chromosome I"/>
</dbReference>
<evidence type="ECO:0000313" key="1">
    <source>
        <dbReference type="EMBL" id="SHH22079.1"/>
    </source>
</evidence>
<accession>A0A1M5R7T9</accession>
<dbReference type="RefSeq" id="WP_154073540.1">
    <property type="nucleotide sequence ID" value="NZ_LT670818.1"/>
</dbReference>
<proteinExistence type="predicted"/>
<dbReference type="OrthoDB" id="8252243at2"/>
<organism evidence="1 2">
    <name type="scientific">Bradyrhizobium erythrophlei</name>
    <dbReference type="NCBI Taxonomy" id="1437360"/>
    <lineage>
        <taxon>Bacteria</taxon>
        <taxon>Pseudomonadati</taxon>
        <taxon>Pseudomonadota</taxon>
        <taxon>Alphaproteobacteria</taxon>
        <taxon>Hyphomicrobiales</taxon>
        <taxon>Nitrobacteraceae</taxon>
        <taxon>Bradyrhizobium</taxon>
    </lineage>
</organism>
<name>A0A1M5R7T9_9BRAD</name>
<reference evidence="1 2" key="1">
    <citation type="submission" date="2016-11" db="EMBL/GenBank/DDBJ databases">
        <authorList>
            <person name="Jaros S."/>
            <person name="Januszkiewicz K."/>
            <person name="Wedrychowicz H."/>
        </authorList>
    </citation>
    <scope>NUCLEOTIDE SEQUENCE [LARGE SCALE GENOMIC DNA]</scope>
    <source>
        <strain evidence="1 2">GAS242</strain>
    </source>
</reference>
<dbReference type="AlphaFoldDB" id="A0A1M5R7T9"/>
<sequence>MTDLQTKAEKYEAKASQCEEWARQAPDGPQRNFFEGLAHYYSKLATDFRQVIEKRKVA</sequence>
<dbReference type="EMBL" id="LT670818">
    <property type="protein sequence ID" value="SHH22079.1"/>
    <property type="molecule type" value="Genomic_DNA"/>
</dbReference>
<evidence type="ECO:0000313" key="2">
    <source>
        <dbReference type="Proteomes" id="UP000190675"/>
    </source>
</evidence>